<organism evidence="1 2">
    <name type="scientific">Diversispora eburnea</name>
    <dbReference type="NCBI Taxonomy" id="1213867"/>
    <lineage>
        <taxon>Eukaryota</taxon>
        <taxon>Fungi</taxon>
        <taxon>Fungi incertae sedis</taxon>
        <taxon>Mucoromycota</taxon>
        <taxon>Glomeromycotina</taxon>
        <taxon>Glomeromycetes</taxon>
        <taxon>Diversisporales</taxon>
        <taxon>Diversisporaceae</taxon>
        <taxon>Diversispora</taxon>
    </lineage>
</organism>
<evidence type="ECO:0000313" key="2">
    <source>
        <dbReference type="Proteomes" id="UP000789706"/>
    </source>
</evidence>
<reference evidence="1" key="1">
    <citation type="submission" date="2021-06" db="EMBL/GenBank/DDBJ databases">
        <authorList>
            <person name="Kallberg Y."/>
            <person name="Tangrot J."/>
            <person name="Rosling A."/>
        </authorList>
    </citation>
    <scope>NUCLEOTIDE SEQUENCE</scope>
    <source>
        <strain evidence="1">AZ414A</strain>
    </source>
</reference>
<dbReference type="AlphaFoldDB" id="A0A9N9AZI9"/>
<comment type="caution">
    <text evidence="1">The sequence shown here is derived from an EMBL/GenBank/DDBJ whole genome shotgun (WGS) entry which is preliminary data.</text>
</comment>
<dbReference type="EMBL" id="CAJVPK010000771">
    <property type="protein sequence ID" value="CAG8547815.1"/>
    <property type="molecule type" value="Genomic_DNA"/>
</dbReference>
<keyword evidence="2" id="KW-1185">Reference proteome</keyword>
<gene>
    <name evidence="1" type="ORF">DEBURN_LOCUS6947</name>
</gene>
<accession>A0A9N9AZI9</accession>
<dbReference type="Proteomes" id="UP000789706">
    <property type="component" value="Unassembled WGS sequence"/>
</dbReference>
<sequence>MTLDIMQVGDFVLFYGCMLYHFIGKIASYDFKYNPNDKNLDIIAKPFQATKRTITEQIKTHLLKQMNKSNAQQTFNSLNDNRKTIQKLYDCRDFHFVQVLPNWLDNAPKTYSEWMKNVKSTPPPNWKPPDVNPYRKSLERFIPSTTKSQNIVNIDSTFLYTRTTTAAARPTLTEYLNNNDISMNDEIMSILGSYNFLKDPNSNTIKKK</sequence>
<evidence type="ECO:0000313" key="1">
    <source>
        <dbReference type="EMBL" id="CAG8547815.1"/>
    </source>
</evidence>
<proteinExistence type="predicted"/>
<name>A0A9N9AZI9_9GLOM</name>
<protein>
    <submittedName>
        <fullName evidence="1">3997_t:CDS:1</fullName>
    </submittedName>
</protein>